<protein>
    <submittedName>
        <fullName evidence="2">Uncharacterized protein</fullName>
    </submittedName>
</protein>
<evidence type="ECO:0000313" key="3">
    <source>
        <dbReference type="Proteomes" id="UP001433268"/>
    </source>
</evidence>
<feature type="signal peptide" evidence="1">
    <location>
        <begin position="1"/>
        <end position="24"/>
    </location>
</feature>
<dbReference type="EMBL" id="JAQQWN010000005">
    <property type="protein sequence ID" value="KAK8084230.1"/>
    <property type="molecule type" value="Genomic_DNA"/>
</dbReference>
<proteinExistence type="predicted"/>
<feature type="chain" id="PRO_5047364312" evidence="1">
    <location>
        <begin position="25"/>
        <end position="243"/>
    </location>
</feature>
<name>A0ABR1WP21_9PEZI</name>
<evidence type="ECO:0000256" key="1">
    <source>
        <dbReference type="SAM" id="SignalP"/>
    </source>
</evidence>
<evidence type="ECO:0000313" key="2">
    <source>
        <dbReference type="EMBL" id="KAK8084230.1"/>
    </source>
</evidence>
<dbReference type="Proteomes" id="UP001433268">
    <property type="component" value="Unassembled WGS sequence"/>
</dbReference>
<keyword evidence="1" id="KW-0732">Signal</keyword>
<comment type="caution">
    <text evidence="2">The sequence shown here is derived from an EMBL/GenBank/DDBJ whole genome shotgun (WGS) entry which is preliminary data.</text>
</comment>
<keyword evidence="3" id="KW-1185">Reference proteome</keyword>
<organism evidence="2 3">
    <name type="scientific">Apiospora hydei</name>
    <dbReference type="NCBI Taxonomy" id="1337664"/>
    <lineage>
        <taxon>Eukaryota</taxon>
        <taxon>Fungi</taxon>
        <taxon>Dikarya</taxon>
        <taxon>Ascomycota</taxon>
        <taxon>Pezizomycotina</taxon>
        <taxon>Sordariomycetes</taxon>
        <taxon>Xylariomycetidae</taxon>
        <taxon>Amphisphaeriales</taxon>
        <taxon>Apiosporaceae</taxon>
        <taxon>Apiospora</taxon>
    </lineage>
</organism>
<dbReference type="GeneID" id="92042876"/>
<sequence length="243" mass="28169">MGNIYVRNTWTFCLILFLVPLCLGHDQTDTSACNFTIDWVDWIFQGNFEATQDCGDFNLILQEFVNDFKHDYCLVTRQYVLGYIREGLRFNLEAKKDAKMPEDCEIERWWYEGYYDYERSRVAFCKNATATHTTALSYTQPFFNLIHGPRTFCHNKLKEELATIGNPDIAGWGVMTSFPEVYEYRLLTMAPAFTVLPVLVAHTLYEGVGGAGLSPLYNGNMGNLVRWRSRPTVPCYRRLWKPS</sequence>
<gene>
    <name evidence="2" type="ORF">PG997_005501</name>
</gene>
<reference evidence="2 3" key="1">
    <citation type="submission" date="2023-01" db="EMBL/GenBank/DDBJ databases">
        <title>Analysis of 21 Apiospora genomes using comparative genomics revels a genus with tremendous synthesis potential of carbohydrate active enzymes and secondary metabolites.</title>
        <authorList>
            <person name="Sorensen T."/>
        </authorList>
    </citation>
    <scope>NUCLEOTIDE SEQUENCE [LARGE SCALE GENOMIC DNA]</scope>
    <source>
        <strain evidence="2 3">CBS 114990</strain>
    </source>
</reference>
<dbReference type="RefSeq" id="XP_066668739.1">
    <property type="nucleotide sequence ID" value="XM_066809816.1"/>
</dbReference>
<accession>A0ABR1WP21</accession>